<reference evidence="5" key="1">
    <citation type="submission" date="2009-10" db="EMBL/GenBank/DDBJ databases">
        <title>The genome sequence of Streptomyces sviceus strain ATCC 29083.</title>
        <authorList>
            <consortium name="The Broad Institute Genome Sequencing Platform"/>
            <consortium name="Broad Institute Microbial Sequencing Center"/>
            <person name="Fischbach M."/>
            <person name="Godfrey P."/>
            <person name="Ward D."/>
            <person name="Young S."/>
            <person name="Zeng Q."/>
            <person name="Koehrsen M."/>
            <person name="Alvarado L."/>
            <person name="Berlin A.M."/>
            <person name="Bochicchio J."/>
            <person name="Borenstein D."/>
            <person name="Chapman S.B."/>
            <person name="Chen Z."/>
            <person name="Engels R."/>
            <person name="Freedman E."/>
            <person name="Gellesch M."/>
            <person name="Goldberg J."/>
            <person name="Griggs A."/>
            <person name="Gujja S."/>
            <person name="Heilman E.R."/>
            <person name="Heiman D.I."/>
            <person name="Hepburn T.A."/>
            <person name="Howarth C."/>
            <person name="Jen D."/>
            <person name="Larson L."/>
            <person name="Lewis B."/>
            <person name="Mehta T."/>
            <person name="Park D."/>
            <person name="Pearson M."/>
            <person name="Richards J."/>
            <person name="Roberts A."/>
            <person name="Saif S."/>
            <person name="Shea T.D."/>
            <person name="Shenoy N."/>
            <person name="Sisk P."/>
            <person name="Stolte C."/>
            <person name="Sykes S.N."/>
            <person name="Thomson T."/>
            <person name="Walk T."/>
            <person name="White J."/>
            <person name="Yandava C."/>
            <person name="Straight P."/>
            <person name="Clardy J."/>
            <person name="Hung D."/>
            <person name="Kolter R."/>
            <person name="Mekalanos J."/>
            <person name="Walker S."/>
            <person name="Walsh C.T."/>
            <person name="Wieland-Brown L.C."/>
            <person name="Haas B."/>
            <person name="Nusbaum C."/>
            <person name="Birren B."/>
        </authorList>
    </citation>
    <scope>NUCLEOTIDE SEQUENCE [LARGE SCALE GENOMIC DNA]</scope>
    <source>
        <strain evidence="5">ATCC 29083</strain>
    </source>
</reference>
<dbReference type="InterPro" id="IPR036390">
    <property type="entry name" value="WH_DNA-bd_sf"/>
</dbReference>
<organism evidence="5 6">
    <name type="scientific">Streptomyces sviceus (strain ATCC 29083 / DSM 924 / JCM 4929 / NBRC 13980 / NCIMB 11184 / NRRL 5439 / UC 5370)</name>
    <dbReference type="NCBI Taxonomy" id="463191"/>
    <lineage>
        <taxon>Bacteria</taxon>
        <taxon>Bacillati</taxon>
        <taxon>Actinomycetota</taxon>
        <taxon>Actinomycetes</taxon>
        <taxon>Kitasatosporales</taxon>
        <taxon>Streptomycetaceae</taxon>
        <taxon>Streptomyces</taxon>
    </lineage>
</organism>
<dbReference type="InterPro" id="IPR039422">
    <property type="entry name" value="MarR/SlyA-like"/>
</dbReference>
<evidence type="ECO:0000313" key="6">
    <source>
        <dbReference type="Proteomes" id="UP000002785"/>
    </source>
</evidence>
<dbReference type="AlphaFoldDB" id="B5I6J4"/>
<dbReference type="PRINTS" id="PR00598">
    <property type="entry name" value="HTHMARR"/>
</dbReference>
<dbReference type="Gene3D" id="1.10.10.10">
    <property type="entry name" value="Winged helix-like DNA-binding domain superfamily/Winged helix DNA-binding domain"/>
    <property type="match status" value="1"/>
</dbReference>
<dbReference type="GO" id="GO:0003700">
    <property type="term" value="F:DNA-binding transcription factor activity"/>
    <property type="evidence" value="ECO:0007669"/>
    <property type="project" value="InterPro"/>
</dbReference>
<protein>
    <submittedName>
        <fullName evidence="5">MarR family transcriptional regulator</fullName>
    </submittedName>
</protein>
<dbReference type="SMART" id="SM00347">
    <property type="entry name" value="HTH_MARR"/>
    <property type="match status" value="1"/>
</dbReference>
<dbReference type="GO" id="GO:0006950">
    <property type="term" value="P:response to stress"/>
    <property type="evidence" value="ECO:0007669"/>
    <property type="project" value="TreeGrafter"/>
</dbReference>
<name>B5I6J4_STRX2</name>
<evidence type="ECO:0000313" key="5">
    <source>
        <dbReference type="EMBL" id="EDY60699.1"/>
    </source>
</evidence>
<gene>
    <name evidence="5" type="ORF">SSEG_07375</name>
</gene>
<keyword evidence="1" id="KW-0805">Transcription regulation</keyword>
<dbReference type="CDD" id="cd00090">
    <property type="entry name" value="HTH_ARSR"/>
    <property type="match status" value="1"/>
</dbReference>
<sequence length="189" mass="20680">MQPSQSQLPIPGDPAEADAQAAEAARSFAPDADIDAMLMIFGLVRAAERLQQDFEVSVQRPAGLTWAGFRALFAVKTVGELTPLQLARLTNVSQASVSAVLNTLERKGLIQRSRSDKDGRSVTIQLTDYGHDVVGELFARNNAREAEWARALTARERSTLIRLLRKIRRHEVSTITDATRVVNGDVSTA</sequence>
<dbReference type="SUPFAM" id="SSF46785">
    <property type="entry name" value="Winged helix' DNA-binding domain"/>
    <property type="match status" value="1"/>
</dbReference>
<dbReference type="PROSITE" id="PS01117">
    <property type="entry name" value="HTH_MARR_1"/>
    <property type="match status" value="1"/>
</dbReference>
<dbReference type="OrthoDB" id="4404499at2"/>
<accession>B5I6J4</accession>
<dbReference type="eggNOG" id="COG1846">
    <property type="taxonomic scope" value="Bacteria"/>
</dbReference>
<keyword evidence="3" id="KW-0804">Transcription</keyword>
<dbReference type="Proteomes" id="UP000002785">
    <property type="component" value="Chromosome"/>
</dbReference>
<dbReference type="RefSeq" id="WP_007379938.1">
    <property type="nucleotide sequence ID" value="NZ_CM000951.1"/>
</dbReference>
<dbReference type="PANTHER" id="PTHR33164">
    <property type="entry name" value="TRANSCRIPTIONAL REGULATOR, MARR FAMILY"/>
    <property type="match status" value="1"/>
</dbReference>
<dbReference type="PANTHER" id="PTHR33164:SF43">
    <property type="entry name" value="HTH-TYPE TRANSCRIPTIONAL REPRESSOR YETL"/>
    <property type="match status" value="1"/>
</dbReference>
<dbReference type="Pfam" id="PF12802">
    <property type="entry name" value="MarR_2"/>
    <property type="match status" value="1"/>
</dbReference>
<evidence type="ECO:0000256" key="2">
    <source>
        <dbReference type="ARBA" id="ARBA00023125"/>
    </source>
</evidence>
<keyword evidence="6" id="KW-1185">Reference proteome</keyword>
<evidence type="ECO:0000259" key="4">
    <source>
        <dbReference type="PROSITE" id="PS50995"/>
    </source>
</evidence>
<dbReference type="PROSITE" id="PS50995">
    <property type="entry name" value="HTH_MARR_2"/>
    <property type="match status" value="1"/>
</dbReference>
<dbReference type="InterPro" id="IPR036388">
    <property type="entry name" value="WH-like_DNA-bd_sf"/>
</dbReference>
<feature type="domain" description="HTH marR-type" evidence="4">
    <location>
        <begin position="36"/>
        <end position="169"/>
    </location>
</feature>
<dbReference type="InterPro" id="IPR023187">
    <property type="entry name" value="Tscrpt_reg_MarR-type_CS"/>
</dbReference>
<evidence type="ECO:0000256" key="3">
    <source>
        <dbReference type="ARBA" id="ARBA00023163"/>
    </source>
</evidence>
<dbReference type="HOGENOM" id="CLU_083287_27_1_11"/>
<dbReference type="InterPro" id="IPR011991">
    <property type="entry name" value="ArsR-like_HTH"/>
</dbReference>
<evidence type="ECO:0000256" key="1">
    <source>
        <dbReference type="ARBA" id="ARBA00023015"/>
    </source>
</evidence>
<keyword evidence="2" id="KW-0238">DNA-binding</keyword>
<proteinExistence type="predicted"/>
<dbReference type="EMBL" id="CM000951">
    <property type="protein sequence ID" value="EDY60699.1"/>
    <property type="molecule type" value="Genomic_DNA"/>
</dbReference>
<dbReference type="GO" id="GO:0003677">
    <property type="term" value="F:DNA binding"/>
    <property type="evidence" value="ECO:0007669"/>
    <property type="project" value="UniProtKB-KW"/>
</dbReference>
<dbReference type="InterPro" id="IPR000835">
    <property type="entry name" value="HTH_MarR-typ"/>
</dbReference>